<evidence type="ECO:0000256" key="4">
    <source>
        <dbReference type="SAM" id="Phobius"/>
    </source>
</evidence>
<protein>
    <recommendedName>
        <fullName evidence="5">Methyl-accepting transducer domain-containing protein</fullName>
    </recommendedName>
</protein>
<evidence type="ECO:0000313" key="7">
    <source>
        <dbReference type="Proteomes" id="UP000605427"/>
    </source>
</evidence>
<feature type="transmembrane region" description="Helical" evidence="4">
    <location>
        <begin position="35"/>
        <end position="61"/>
    </location>
</feature>
<dbReference type="PANTHER" id="PTHR32089:SF112">
    <property type="entry name" value="LYSOZYME-LIKE PROTEIN-RELATED"/>
    <property type="match status" value="1"/>
</dbReference>
<reference evidence="7" key="1">
    <citation type="journal article" date="2019" name="Int. J. Syst. Evol. Microbiol.">
        <title>The Global Catalogue of Microorganisms (GCM) 10K type strain sequencing project: providing services to taxonomists for standard genome sequencing and annotation.</title>
        <authorList>
            <consortium name="The Broad Institute Genomics Platform"/>
            <consortium name="The Broad Institute Genome Sequencing Center for Infectious Disease"/>
            <person name="Wu L."/>
            <person name="Ma J."/>
        </authorList>
    </citation>
    <scope>NUCLEOTIDE SEQUENCE [LARGE SCALE GENOMIC DNA]</scope>
    <source>
        <strain evidence="7">CCM 8702</strain>
    </source>
</reference>
<accession>A0ABQ1ZZ76</accession>
<dbReference type="PANTHER" id="PTHR32089">
    <property type="entry name" value="METHYL-ACCEPTING CHEMOTAXIS PROTEIN MCPB"/>
    <property type="match status" value="1"/>
</dbReference>
<sequence length="415" mass="44151">MNTQANKRMILTGAAAVALLEVAIAFLFMMPGRGWGSFVPGIILAAAVGGGAFVSGIWLVLRAMDRRAEEMNQHFAAVGATESAVAASAEAEVDEPGQASQKAMERMQDYLLEIDQNVEQVKANADVGVFVSDLITESARSAAARSDEQTAKMKEISRTTNEMSAAVQQVAGSADEVASATLITSEQASSGYQQLVSAMNQVRKTDSSIQTLLEQVNRLDEKSGEIEYFVSIITEIASQTHLLALNAAIEAARAGEYGQGFSVIASEVRKLAEQSSESAKRVSTINASIQKDTNEVVDTSSQVAGDMKEGIGSLEEVGRSFQFIQAAVDEVNMQMQDVSAAVEQISAHTEQVSDTITHAEQMVASTSEEVATVCQAAEEQLASMQQLSETVSGLSELTGGVKQAVEHFRELQPAN</sequence>
<dbReference type="PROSITE" id="PS50111">
    <property type="entry name" value="CHEMOTAXIS_TRANSDUC_2"/>
    <property type="match status" value="1"/>
</dbReference>
<dbReference type="EMBL" id="BMDD01000003">
    <property type="protein sequence ID" value="GGH80957.1"/>
    <property type="molecule type" value="Genomic_DNA"/>
</dbReference>
<dbReference type="SMART" id="SM00283">
    <property type="entry name" value="MA"/>
    <property type="match status" value="1"/>
</dbReference>
<dbReference type="Proteomes" id="UP000605427">
    <property type="component" value="Unassembled WGS sequence"/>
</dbReference>
<proteinExistence type="inferred from homology"/>
<evidence type="ECO:0000259" key="5">
    <source>
        <dbReference type="PROSITE" id="PS50111"/>
    </source>
</evidence>
<evidence type="ECO:0000256" key="1">
    <source>
        <dbReference type="ARBA" id="ARBA00023224"/>
    </source>
</evidence>
<evidence type="ECO:0000256" key="3">
    <source>
        <dbReference type="PROSITE-ProRule" id="PRU00284"/>
    </source>
</evidence>
<organism evidence="6 7">
    <name type="scientific">Saccharibacillus endophyticus</name>
    <dbReference type="NCBI Taxonomy" id="2060666"/>
    <lineage>
        <taxon>Bacteria</taxon>
        <taxon>Bacillati</taxon>
        <taxon>Bacillota</taxon>
        <taxon>Bacilli</taxon>
        <taxon>Bacillales</taxon>
        <taxon>Paenibacillaceae</taxon>
        <taxon>Saccharibacillus</taxon>
    </lineage>
</organism>
<dbReference type="RefSeq" id="WP_172244904.1">
    <property type="nucleotide sequence ID" value="NZ_BMDD01000003.1"/>
</dbReference>
<dbReference type="Pfam" id="PF00015">
    <property type="entry name" value="MCPsignal"/>
    <property type="match status" value="1"/>
</dbReference>
<dbReference type="Gene3D" id="1.10.287.950">
    <property type="entry name" value="Methyl-accepting chemotaxis protein"/>
    <property type="match status" value="1"/>
</dbReference>
<gene>
    <name evidence="6" type="ORF">GCM10007362_30060</name>
</gene>
<dbReference type="InterPro" id="IPR004090">
    <property type="entry name" value="Chemotax_Me-accpt_rcpt"/>
</dbReference>
<name>A0ABQ1ZZ76_9BACL</name>
<comment type="similarity">
    <text evidence="2">Belongs to the methyl-accepting chemotaxis (MCP) protein family.</text>
</comment>
<feature type="domain" description="Methyl-accepting transducer" evidence="5">
    <location>
        <begin position="124"/>
        <end position="360"/>
    </location>
</feature>
<keyword evidence="4" id="KW-0812">Transmembrane</keyword>
<keyword evidence="4" id="KW-1133">Transmembrane helix</keyword>
<evidence type="ECO:0000313" key="6">
    <source>
        <dbReference type="EMBL" id="GGH80957.1"/>
    </source>
</evidence>
<evidence type="ECO:0000256" key="2">
    <source>
        <dbReference type="ARBA" id="ARBA00029447"/>
    </source>
</evidence>
<dbReference type="InterPro" id="IPR004089">
    <property type="entry name" value="MCPsignal_dom"/>
</dbReference>
<keyword evidence="1 3" id="KW-0807">Transducer</keyword>
<keyword evidence="4" id="KW-0472">Membrane</keyword>
<dbReference type="PRINTS" id="PR00260">
    <property type="entry name" value="CHEMTRNSDUCR"/>
</dbReference>
<comment type="caution">
    <text evidence="6">The sequence shown here is derived from an EMBL/GenBank/DDBJ whole genome shotgun (WGS) entry which is preliminary data.</text>
</comment>
<keyword evidence="7" id="KW-1185">Reference proteome</keyword>
<dbReference type="SUPFAM" id="SSF58104">
    <property type="entry name" value="Methyl-accepting chemotaxis protein (MCP) signaling domain"/>
    <property type="match status" value="1"/>
</dbReference>